<protein>
    <recommendedName>
        <fullName evidence="13">Threonine--tRNA ligase</fullName>
        <ecNumber evidence="13">6.1.1.3</ecNumber>
    </recommendedName>
    <alternativeName>
        <fullName evidence="13">Threonyl-tRNA synthetase</fullName>
        <shortName evidence="13">ThrRS</shortName>
    </alternativeName>
</protein>
<dbReference type="SMART" id="SM00863">
    <property type="entry name" value="tRNA_SAD"/>
    <property type="match status" value="1"/>
</dbReference>
<evidence type="ECO:0000256" key="5">
    <source>
        <dbReference type="ARBA" id="ARBA00022723"/>
    </source>
</evidence>
<accession>A0ABY8LSX3</accession>
<dbReference type="Gene3D" id="3.30.930.10">
    <property type="entry name" value="Bira Bifunctional Protein, Domain 2"/>
    <property type="match status" value="1"/>
</dbReference>
<dbReference type="InterPro" id="IPR047246">
    <property type="entry name" value="ThrRS_anticodon"/>
</dbReference>
<feature type="domain" description="Aminoacyl-transfer RNA synthetases class-II family profile" evidence="14">
    <location>
        <begin position="207"/>
        <end position="477"/>
    </location>
</feature>
<gene>
    <name evidence="13 15" type="primary">thrS</name>
    <name evidence="15" type="ORF">QEG99_02650</name>
</gene>
<dbReference type="Gene3D" id="3.40.50.800">
    <property type="entry name" value="Anticodon-binding domain"/>
    <property type="match status" value="1"/>
</dbReference>
<dbReference type="Proteomes" id="UP001179842">
    <property type="component" value="Chromosome"/>
</dbReference>
<evidence type="ECO:0000256" key="10">
    <source>
        <dbReference type="ARBA" id="ARBA00022917"/>
    </source>
</evidence>
<comment type="cofactor">
    <cofactor evidence="13">
        <name>Zn(2+)</name>
        <dbReference type="ChEBI" id="CHEBI:29105"/>
    </cofactor>
    <text evidence="13">Binds 1 zinc ion per subunit.</text>
</comment>
<evidence type="ECO:0000313" key="15">
    <source>
        <dbReference type="EMBL" id="WGI36355.1"/>
    </source>
</evidence>
<evidence type="ECO:0000256" key="7">
    <source>
        <dbReference type="ARBA" id="ARBA00022833"/>
    </source>
</evidence>
<evidence type="ECO:0000256" key="4">
    <source>
        <dbReference type="ARBA" id="ARBA00022598"/>
    </source>
</evidence>
<dbReference type="InterPro" id="IPR006195">
    <property type="entry name" value="aa-tRNA-synth_II"/>
</dbReference>
<dbReference type="PROSITE" id="PS50862">
    <property type="entry name" value="AA_TRNA_LIGASE_II"/>
    <property type="match status" value="1"/>
</dbReference>
<name>A0ABY8LSX3_9BACT</name>
<dbReference type="Gene3D" id="3.30.980.10">
    <property type="entry name" value="Threonyl-trna Synthetase, Chain A, domain 2"/>
    <property type="match status" value="1"/>
</dbReference>
<evidence type="ECO:0000256" key="6">
    <source>
        <dbReference type="ARBA" id="ARBA00022741"/>
    </source>
</evidence>
<organism evidence="15 16">
    <name type="scientific">Mesomycoplasma lagogenitalium</name>
    <dbReference type="NCBI Taxonomy" id="171286"/>
    <lineage>
        <taxon>Bacteria</taxon>
        <taxon>Bacillati</taxon>
        <taxon>Mycoplasmatota</taxon>
        <taxon>Mycoplasmoidales</taxon>
        <taxon>Metamycoplasmataceae</taxon>
        <taxon>Mesomycoplasma</taxon>
    </lineage>
</organism>
<dbReference type="PANTHER" id="PTHR11451">
    <property type="entry name" value="THREONINE-TRNA LIGASE"/>
    <property type="match status" value="1"/>
</dbReference>
<comment type="subcellular location">
    <subcellularLocation>
        <location evidence="13">Cytoplasm</location>
    </subcellularLocation>
</comment>
<dbReference type="PANTHER" id="PTHR11451:SF56">
    <property type="entry name" value="THREONINE--TRNA LIGASE 1"/>
    <property type="match status" value="1"/>
</dbReference>
<dbReference type="Pfam" id="PF07973">
    <property type="entry name" value="tRNA_SAD"/>
    <property type="match status" value="1"/>
</dbReference>
<feature type="binding site" evidence="13">
    <location>
        <position position="273"/>
    </location>
    <ligand>
        <name>Zn(2+)</name>
        <dbReference type="ChEBI" id="CHEBI:29105"/>
        <note>catalytic</note>
    </ligand>
</feature>
<sequence length="580" mass="68724">MKFNKELNHTTSHLLAAAVIKLYPNVKLGFGPATQEGFYYDFKFEKPLSDEELIKIEKTMKNLASGGYKMVKTAGENYDFSDKPFKKELYDEIVEKNQEATFYSLVNPSNNQILFEDLCSGGHEESTSKIKHFKLLSIAGAYWRGNSDNEQLTRIYGTAWETKEELNEYLELLKERKERDHRKIGKELNIFTFSHLSGQGFPIWLEDGMKIRNAIRERILYFDKKYGFKEVLTPHFGAQELYEISGHLEHYKDDMFKPLEVENEKLIARPMTCPHHIILFDREKRSYRELPIRYSEQSRLYRYEKSGALTGLERVRAMDLTEGHVFARKNQIVSEFKHLYKMILETLSLFDIKLDYVSFSKRDPENKEKFFNDDQMWNQAERDLETVLKELNIDYEEKIGEAAFYGPKIDFQVKTVLNHEITMSTLQLDFLLPQKFNISFINENNEKETPVLIHRGLIGTYERFISILLEQTKGNLPFWASPRQFTIIPIENAKHLEYAKKIKNKLDFLNFNVDLDDRDERINRKIRESQIMKTKYQIIIGDEEVKNQNITYRRYGENNSYTVEFNEFLLEMIHKLHYKK</sequence>
<dbReference type="GO" id="GO:0004829">
    <property type="term" value="F:threonine-tRNA ligase activity"/>
    <property type="evidence" value="ECO:0007669"/>
    <property type="project" value="UniProtKB-EC"/>
</dbReference>
<dbReference type="InterPro" id="IPR002314">
    <property type="entry name" value="aa-tRNA-synt_IIb"/>
</dbReference>
<evidence type="ECO:0000256" key="13">
    <source>
        <dbReference type="HAMAP-Rule" id="MF_00184"/>
    </source>
</evidence>
<keyword evidence="4 13" id="KW-0436">Ligase</keyword>
<evidence type="ECO:0000256" key="9">
    <source>
        <dbReference type="ARBA" id="ARBA00022884"/>
    </source>
</evidence>
<evidence type="ECO:0000256" key="8">
    <source>
        <dbReference type="ARBA" id="ARBA00022840"/>
    </source>
</evidence>
<dbReference type="HAMAP" id="MF_00184">
    <property type="entry name" value="Thr_tRNA_synth"/>
    <property type="match status" value="1"/>
</dbReference>
<dbReference type="InterPro" id="IPR045864">
    <property type="entry name" value="aa-tRNA-synth_II/BPL/LPL"/>
</dbReference>
<dbReference type="InterPro" id="IPR018163">
    <property type="entry name" value="Thr/Ala-tRNA-synth_IIc_edit"/>
</dbReference>
<evidence type="ECO:0000256" key="1">
    <source>
        <dbReference type="ARBA" id="ARBA00008226"/>
    </source>
</evidence>
<evidence type="ECO:0000259" key="14">
    <source>
        <dbReference type="PROSITE" id="PS50862"/>
    </source>
</evidence>
<evidence type="ECO:0000256" key="11">
    <source>
        <dbReference type="ARBA" id="ARBA00023146"/>
    </source>
</evidence>
<dbReference type="InterPro" id="IPR002320">
    <property type="entry name" value="Thr-tRNA-ligase_IIa"/>
</dbReference>
<dbReference type="Gene3D" id="3.30.54.20">
    <property type="match status" value="1"/>
</dbReference>
<keyword evidence="7 13" id="KW-0862">Zinc</keyword>
<dbReference type="SUPFAM" id="SSF55186">
    <property type="entry name" value="ThrRS/AlaRS common domain"/>
    <property type="match status" value="1"/>
</dbReference>
<dbReference type="InterPro" id="IPR012947">
    <property type="entry name" value="tRNA_SAD"/>
</dbReference>
<dbReference type="RefSeq" id="WP_280101656.1">
    <property type="nucleotide sequence ID" value="NZ_CP122979.1"/>
</dbReference>
<dbReference type="InterPro" id="IPR033728">
    <property type="entry name" value="ThrRS_core"/>
</dbReference>
<dbReference type="EC" id="6.1.1.3" evidence="13"/>
<dbReference type="CDD" id="cd00860">
    <property type="entry name" value="ThrRS_anticodon"/>
    <property type="match status" value="1"/>
</dbReference>
<keyword evidence="16" id="KW-1185">Reference proteome</keyword>
<keyword evidence="5 13" id="KW-0479">Metal-binding</keyword>
<evidence type="ECO:0000256" key="3">
    <source>
        <dbReference type="ARBA" id="ARBA00022555"/>
    </source>
</evidence>
<keyword evidence="10 13" id="KW-0648">Protein biosynthesis</keyword>
<feature type="binding site" evidence="13">
    <location>
        <position position="324"/>
    </location>
    <ligand>
        <name>Zn(2+)</name>
        <dbReference type="ChEBI" id="CHEBI:29105"/>
        <note>catalytic</note>
    </ligand>
</feature>
<evidence type="ECO:0000256" key="12">
    <source>
        <dbReference type="ARBA" id="ARBA00049515"/>
    </source>
</evidence>
<dbReference type="PRINTS" id="PR01047">
    <property type="entry name" value="TRNASYNTHTHR"/>
</dbReference>
<dbReference type="Pfam" id="PF00587">
    <property type="entry name" value="tRNA-synt_2b"/>
    <property type="match status" value="1"/>
</dbReference>
<dbReference type="InterPro" id="IPR036621">
    <property type="entry name" value="Anticodon-bd_dom_sf"/>
</dbReference>
<dbReference type="SUPFAM" id="SSF55681">
    <property type="entry name" value="Class II aaRS and biotin synthetases"/>
    <property type="match status" value="1"/>
</dbReference>
<keyword evidence="11 13" id="KW-0030">Aminoacyl-tRNA synthetase</keyword>
<keyword evidence="2 13" id="KW-0963">Cytoplasm</keyword>
<dbReference type="CDD" id="cd00771">
    <property type="entry name" value="ThrRS_core"/>
    <property type="match status" value="1"/>
</dbReference>
<comment type="subunit">
    <text evidence="13">Homodimer.</text>
</comment>
<feature type="binding site" evidence="13">
    <location>
        <position position="454"/>
    </location>
    <ligand>
        <name>Zn(2+)</name>
        <dbReference type="ChEBI" id="CHEBI:29105"/>
        <note>catalytic</note>
    </ligand>
</feature>
<comment type="similarity">
    <text evidence="1 13">Belongs to the class-II aminoacyl-tRNA synthetase family.</text>
</comment>
<dbReference type="EMBL" id="CP122979">
    <property type="protein sequence ID" value="WGI36355.1"/>
    <property type="molecule type" value="Genomic_DNA"/>
</dbReference>
<keyword evidence="6 13" id="KW-0547">Nucleotide-binding</keyword>
<dbReference type="InterPro" id="IPR004154">
    <property type="entry name" value="Anticodon-bd"/>
</dbReference>
<proteinExistence type="inferred from homology"/>
<dbReference type="SUPFAM" id="SSF52954">
    <property type="entry name" value="Class II aaRS ABD-related"/>
    <property type="match status" value="1"/>
</dbReference>
<keyword evidence="8 13" id="KW-0067">ATP-binding</keyword>
<reference evidence="15" key="1">
    <citation type="submission" date="2023-04" db="EMBL/GenBank/DDBJ databases">
        <title>Completed genome of Mycoplasma lagogenitalium type strain 12MS.</title>
        <authorList>
            <person name="Spergser J."/>
        </authorList>
    </citation>
    <scope>NUCLEOTIDE SEQUENCE</scope>
    <source>
        <strain evidence="15">12MS</strain>
    </source>
</reference>
<comment type="caution">
    <text evidence="13">Lacks conserved residue(s) required for the propagation of feature annotation.</text>
</comment>
<keyword evidence="9 13" id="KW-0694">RNA-binding</keyword>
<comment type="catalytic activity">
    <reaction evidence="12 13">
        <text>tRNA(Thr) + L-threonine + ATP = L-threonyl-tRNA(Thr) + AMP + diphosphate + H(+)</text>
        <dbReference type="Rhea" id="RHEA:24624"/>
        <dbReference type="Rhea" id="RHEA-COMP:9670"/>
        <dbReference type="Rhea" id="RHEA-COMP:9704"/>
        <dbReference type="ChEBI" id="CHEBI:15378"/>
        <dbReference type="ChEBI" id="CHEBI:30616"/>
        <dbReference type="ChEBI" id="CHEBI:33019"/>
        <dbReference type="ChEBI" id="CHEBI:57926"/>
        <dbReference type="ChEBI" id="CHEBI:78442"/>
        <dbReference type="ChEBI" id="CHEBI:78534"/>
        <dbReference type="ChEBI" id="CHEBI:456215"/>
        <dbReference type="EC" id="6.1.1.3"/>
    </reaction>
</comment>
<dbReference type="Pfam" id="PF03129">
    <property type="entry name" value="HGTP_anticodon"/>
    <property type="match status" value="1"/>
</dbReference>
<evidence type="ECO:0000256" key="2">
    <source>
        <dbReference type="ARBA" id="ARBA00022490"/>
    </source>
</evidence>
<dbReference type="NCBIfam" id="TIGR00418">
    <property type="entry name" value="thrS"/>
    <property type="match status" value="1"/>
</dbReference>
<keyword evidence="3 13" id="KW-0820">tRNA-binding</keyword>
<evidence type="ECO:0000313" key="16">
    <source>
        <dbReference type="Proteomes" id="UP001179842"/>
    </source>
</evidence>